<evidence type="ECO:0000256" key="4">
    <source>
        <dbReference type="ARBA" id="ARBA00023163"/>
    </source>
</evidence>
<keyword evidence="4" id="KW-0804">Transcription</keyword>
<sequence>MPAKLPPLYALRAFESAAGHASFSLAAEALAITPSAVSRHVKTLEEYFGCRLFIRRGPNVAATPAGKLLAGQLRAGFHTLETACEAFRSNNHDVRLKAPSTLTMRWLLDCMRAMNEINSKMNVQIASVWMDVDQVDFLSEPYDCAILLGRGDFGAGTACAPLFDEWLIPVCAPAFPLTKQADLPFCELIHPSPDRRDWRRWLQKAGGEMAVEMHKGKVFDSLEQGIVAAICGHGVSIGDLVLCAQALEQGQLVAPLAQAAGTGDGYYLVWPENTLKKGNIDRLYHFLHSQVPAVNLPGMQYLA</sequence>
<dbReference type="PRINTS" id="PR00039">
    <property type="entry name" value="HTHLYSR"/>
</dbReference>
<dbReference type="RefSeq" id="WP_095848704.1">
    <property type="nucleotide sequence ID" value="NZ_CP014136.1"/>
</dbReference>
<dbReference type="Proteomes" id="UP000217182">
    <property type="component" value="Chromosome"/>
</dbReference>
<dbReference type="SUPFAM" id="SSF53850">
    <property type="entry name" value="Periplasmic binding protein-like II"/>
    <property type="match status" value="1"/>
</dbReference>
<protein>
    <submittedName>
        <fullName evidence="6">LysR family transcriptional regulator</fullName>
    </submittedName>
</protein>
<dbReference type="PROSITE" id="PS50931">
    <property type="entry name" value="HTH_LYSR"/>
    <property type="match status" value="1"/>
</dbReference>
<organism evidence="6 7">
    <name type="scientific">Gibbsiella quercinecans</name>
    <dbReference type="NCBI Taxonomy" id="929813"/>
    <lineage>
        <taxon>Bacteria</taxon>
        <taxon>Pseudomonadati</taxon>
        <taxon>Pseudomonadota</taxon>
        <taxon>Gammaproteobacteria</taxon>
        <taxon>Enterobacterales</taxon>
        <taxon>Yersiniaceae</taxon>
        <taxon>Gibbsiella</taxon>
    </lineage>
</organism>
<dbReference type="EMBL" id="CP014136">
    <property type="protein sequence ID" value="ATA22114.1"/>
    <property type="molecule type" value="Genomic_DNA"/>
</dbReference>
<evidence type="ECO:0000259" key="5">
    <source>
        <dbReference type="PROSITE" id="PS50931"/>
    </source>
</evidence>
<evidence type="ECO:0000256" key="3">
    <source>
        <dbReference type="ARBA" id="ARBA00023125"/>
    </source>
</evidence>
<dbReference type="GO" id="GO:0006351">
    <property type="term" value="P:DNA-templated transcription"/>
    <property type="evidence" value="ECO:0007669"/>
    <property type="project" value="TreeGrafter"/>
</dbReference>
<dbReference type="PANTHER" id="PTHR30537:SF26">
    <property type="entry name" value="GLYCINE CLEAVAGE SYSTEM TRANSCRIPTIONAL ACTIVATOR"/>
    <property type="match status" value="1"/>
</dbReference>
<feature type="domain" description="HTH lysR-type" evidence="5">
    <location>
        <begin position="6"/>
        <end position="63"/>
    </location>
</feature>
<keyword evidence="7" id="KW-1185">Reference proteome</keyword>
<dbReference type="Gene3D" id="1.10.10.10">
    <property type="entry name" value="Winged helix-like DNA-binding domain superfamily/Winged helix DNA-binding domain"/>
    <property type="match status" value="1"/>
</dbReference>
<dbReference type="InterPro" id="IPR005119">
    <property type="entry name" value="LysR_subst-bd"/>
</dbReference>
<dbReference type="Gene3D" id="3.40.190.10">
    <property type="entry name" value="Periplasmic binding protein-like II"/>
    <property type="match status" value="2"/>
</dbReference>
<dbReference type="AlphaFoldDB" id="A0A250B7I3"/>
<dbReference type="InterPro" id="IPR036388">
    <property type="entry name" value="WH-like_DNA-bd_sf"/>
</dbReference>
<evidence type="ECO:0000313" key="7">
    <source>
        <dbReference type="Proteomes" id="UP000217182"/>
    </source>
</evidence>
<evidence type="ECO:0000313" key="6">
    <source>
        <dbReference type="EMBL" id="ATA22114.1"/>
    </source>
</evidence>
<keyword evidence="2" id="KW-0805">Transcription regulation</keyword>
<proteinExistence type="inferred from homology"/>
<dbReference type="PANTHER" id="PTHR30537">
    <property type="entry name" value="HTH-TYPE TRANSCRIPTIONAL REGULATOR"/>
    <property type="match status" value="1"/>
</dbReference>
<gene>
    <name evidence="6" type="ORF">AWC35_23815</name>
</gene>
<dbReference type="InterPro" id="IPR058163">
    <property type="entry name" value="LysR-type_TF_proteobact-type"/>
</dbReference>
<evidence type="ECO:0000256" key="2">
    <source>
        <dbReference type="ARBA" id="ARBA00023015"/>
    </source>
</evidence>
<dbReference type="Pfam" id="PF03466">
    <property type="entry name" value="LysR_substrate"/>
    <property type="match status" value="1"/>
</dbReference>
<dbReference type="InterPro" id="IPR036390">
    <property type="entry name" value="WH_DNA-bd_sf"/>
</dbReference>
<comment type="similarity">
    <text evidence="1">Belongs to the LysR transcriptional regulatory family.</text>
</comment>
<dbReference type="Pfam" id="PF00126">
    <property type="entry name" value="HTH_1"/>
    <property type="match status" value="1"/>
</dbReference>
<dbReference type="GO" id="GO:0043565">
    <property type="term" value="F:sequence-specific DNA binding"/>
    <property type="evidence" value="ECO:0007669"/>
    <property type="project" value="TreeGrafter"/>
</dbReference>
<reference evidence="6 7" key="1">
    <citation type="submission" date="2016-01" db="EMBL/GenBank/DDBJ databases">
        <authorList>
            <person name="Oliw E.H."/>
        </authorList>
    </citation>
    <scope>NUCLEOTIDE SEQUENCE [LARGE SCALE GENOMIC DNA]</scope>
    <source>
        <strain evidence="6 7">FRB97</strain>
    </source>
</reference>
<dbReference type="SUPFAM" id="SSF46785">
    <property type="entry name" value="Winged helix' DNA-binding domain"/>
    <property type="match status" value="1"/>
</dbReference>
<dbReference type="InterPro" id="IPR000847">
    <property type="entry name" value="LysR_HTH_N"/>
</dbReference>
<dbReference type="OrthoDB" id="5526340at2"/>
<name>A0A250B7I3_9GAMM</name>
<evidence type="ECO:0000256" key="1">
    <source>
        <dbReference type="ARBA" id="ARBA00009437"/>
    </source>
</evidence>
<accession>A0A250B7I3</accession>
<keyword evidence="3" id="KW-0238">DNA-binding</keyword>
<dbReference type="KEGG" id="gqu:AWC35_23815"/>
<dbReference type="GO" id="GO:0003700">
    <property type="term" value="F:DNA-binding transcription factor activity"/>
    <property type="evidence" value="ECO:0007669"/>
    <property type="project" value="InterPro"/>
</dbReference>